<dbReference type="AlphaFoldDB" id="A0A218WRB2"/>
<feature type="region of interest" description="Disordered" evidence="1">
    <location>
        <begin position="93"/>
        <end position="112"/>
    </location>
</feature>
<evidence type="ECO:0000313" key="2">
    <source>
        <dbReference type="EMBL" id="OWM75173.1"/>
    </source>
</evidence>
<accession>A0A218WRB2</accession>
<proteinExistence type="predicted"/>
<evidence type="ECO:0000313" key="3">
    <source>
        <dbReference type="Proteomes" id="UP000197138"/>
    </source>
</evidence>
<dbReference type="Proteomes" id="UP000197138">
    <property type="component" value="Unassembled WGS sequence"/>
</dbReference>
<evidence type="ECO:0000256" key="1">
    <source>
        <dbReference type="SAM" id="MobiDB-lite"/>
    </source>
</evidence>
<dbReference type="EMBL" id="MTKT01003396">
    <property type="protein sequence ID" value="OWM75173.1"/>
    <property type="molecule type" value="Genomic_DNA"/>
</dbReference>
<protein>
    <submittedName>
        <fullName evidence="2">Uncharacterized protein</fullName>
    </submittedName>
</protein>
<dbReference type="PANTHER" id="PTHR35046:SF9">
    <property type="entry name" value="RNA-DIRECTED DNA POLYMERASE"/>
    <property type="match status" value="1"/>
</dbReference>
<gene>
    <name evidence="2" type="ORF">CDL15_Pgr010266</name>
</gene>
<dbReference type="PANTHER" id="PTHR35046">
    <property type="entry name" value="ZINC KNUCKLE (CCHC-TYPE) FAMILY PROTEIN"/>
    <property type="match status" value="1"/>
</dbReference>
<sequence length="160" mass="18327">MHSSTKFSPFEVVYGFNPLTPLDLTPLPIGEIVSLDGKRKAELVKKIHEEARNHILHKNEQAATRANKGRKHVTFEPGDWVWVHFRKERFSSQRKSKLNPRGDGPFLCTRTSKLPLEPTREESMSLSNREIGFGFISGRRGFQAKGNQSKIREEMDHSKS</sequence>
<organism evidence="2 3">
    <name type="scientific">Punica granatum</name>
    <name type="common">Pomegranate</name>
    <dbReference type="NCBI Taxonomy" id="22663"/>
    <lineage>
        <taxon>Eukaryota</taxon>
        <taxon>Viridiplantae</taxon>
        <taxon>Streptophyta</taxon>
        <taxon>Embryophyta</taxon>
        <taxon>Tracheophyta</taxon>
        <taxon>Spermatophyta</taxon>
        <taxon>Magnoliopsida</taxon>
        <taxon>eudicotyledons</taxon>
        <taxon>Gunneridae</taxon>
        <taxon>Pentapetalae</taxon>
        <taxon>rosids</taxon>
        <taxon>malvids</taxon>
        <taxon>Myrtales</taxon>
        <taxon>Lythraceae</taxon>
        <taxon>Punica</taxon>
    </lineage>
</organism>
<comment type="caution">
    <text evidence="2">The sequence shown here is derived from an EMBL/GenBank/DDBJ whole genome shotgun (WGS) entry which is preliminary data.</text>
</comment>
<reference evidence="3" key="1">
    <citation type="journal article" date="2017" name="Plant J.">
        <title>The pomegranate (Punica granatum L.) genome and the genomics of punicalagin biosynthesis.</title>
        <authorList>
            <person name="Qin G."/>
            <person name="Xu C."/>
            <person name="Ming R."/>
            <person name="Tang H."/>
            <person name="Guyot R."/>
            <person name="Kramer E.M."/>
            <person name="Hu Y."/>
            <person name="Yi X."/>
            <person name="Qi Y."/>
            <person name="Xu X."/>
            <person name="Gao Z."/>
            <person name="Pan H."/>
            <person name="Jian J."/>
            <person name="Tian Y."/>
            <person name="Yue Z."/>
            <person name="Xu Y."/>
        </authorList>
    </citation>
    <scope>NUCLEOTIDE SEQUENCE [LARGE SCALE GENOMIC DNA]</scope>
    <source>
        <strain evidence="3">cv. Dabenzi</strain>
    </source>
</reference>
<name>A0A218WRB2_PUNGR</name>